<dbReference type="Proteomes" id="UP001164250">
    <property type="component" value="Chromosome 13"/>
</dbReference>
<keyword evidence="2" id="KW-1185">Reference proteome</keyword>
<gene>
    <name evidence="1" type="ORF">Patl1_23744</name>
</gene>
<evidence type="ECO:0000313" key="2">
    <source>
        <dbReference type="Proteomes" id="UP001164250"/>
    </source>
</evidence>
<name>A0ACC0ZZ48_9ROSI</name>
<reference evidence="2" key="1">
    <citation type="journal article" date="2023" name="G3 (Bethesda)">
        <title>Genome assembly and association tests identify interacting loci associated with vigor, precocity, and sex in interspecific pistachio rootstocks.</title>
        <authorList>
            <person name="Palmer W."/>
            <person name="Jacygrad E."/>
            <person name="Sagayaradj S."/>
            <person name="Cavanaugh K."/>
            <person name="Han R."/>
            <person name="Bertier L."/>
            <person name="Beede B."/>
            <person name="Kafkas S."/>
            <person name="Golino D."/>
            <person name="Preece J."/>
            <person name="Michelmore R."/>
        </authorList>
    </citation>
    <scope>NUCLEOTIDE SEQUENCE [LARGE SCALE GENOMIC DNA]</scope>
</reference>
<proteinExistence type="predicted"/>
<dbReference type="EMBL" id="CM047909">
    <property type="protein sequence ID" value="KAJ0079226.1"/>
    <property type="molecule type" value="Genomic_DNA"/>
</dbReference>
<protein>
    <submittedName>
        <fullName evidence="1">Uncharacterized protein</fullName>
    </submittedName>
</protein>
<organism evidence="1 2">
    <name type="scientific">Pistacia atlantica</name>
    <dbReference type="NCBI Taxonomy" id="434234"/>
    <lineage>
        <taxon>Eukaryota</taxon>
        <taxon>Viridiplantae</taxon>
        <taxon>Streptophyta</taxon>
        <taxon>Embryophyta</taxon>
        <taxon>Tracheophyta</taxon>
        <taxon>Spermatophyta</taxon>
        <taxon>Magnoliopsida</taxon>
        <taxon>eudicotyledons</taxon>
        <taxon>Gunneridae</taxon>
        <taxon>Pentapetalae</taxon>
        <taxon>rosids</taxon>
        <taxon>malvids</taxon>
        <taxon>Sapindales</taxon>
        <taxon>Anacardiaceae</taxon>
        <taxon>Pistacia</taxon>
    </lineage>
</organism>
<accession>A0ACC0ZZ48</accession>
<sequence length="34" mass="3981">MVPNNYLRHIPHKHNLKTSHPSPTHALTRVITRI</sequence>
<comment type="caution">
    <text evidence="1">The sequence shown here is derived from an EMBL/GenBank/DDBJ whole genome shotgun (WGS) entry which is preliminary data.</text>
</comment>
<evidence type="ECO:0000313" key="1">
    <source>
        <dbReference type="EMBL" id="KAJ0079226.1"/>
    </source>
</evidence>